<gene>
    <name evidence="1" type="ORF">Lwor_2025</name>
</gene>
<dbReference type="AlphaFoldDB" id="A0A0W1A6G6"/>
<evidence type="ECO:0000313" key="2">
    <source>
        <dbReference type="Proteomes" id="UP000054662"/>
    </source>
</evidence>
<dbReference type="RefSeq" id="WP_058493792.1">
    <property type="nucleotide sequence ID" value="NZ_CBCRUR010000004.1"/>
</dbReference>
<organism evidence="1 2">
    <name type="scientific">Legionella worsleiensis</name>
    <dbReference type="NCBI Taxonomy" id="45076"/>
    <lineage>
        <taxon>Bacteria</taxon>
        <taxon>Pseudomonadati</taxon>
        <taxon>Pseudomonadota</taxon>
        <taxon>Gammaproteobacteria</taxon>
        <taxon>Legionellales</taxon>
        <taxon>Legionellaceae</taxon>
        <taxon>Legionella</taxon>
    </lineage>
</organism>
<evidence type="ECO:0000313" key="1">
    <source>
        <dbReference type="EMBL" id="KTD76800.1"/>
    </source>
</evidence>
<keyword evidence="2" id="KW-1185">Reference proteome</keyword>
<dbReference type="PATRIC" id="fig|45076.6.peg.2208"/>
<comment type="caution">
    <text evidence="1">The sequence shown here is derived from an EMBL/GenBank/DDBJ whole genome shotgun (WGS) entry which is preliminary data.</text>
</comment>
<protein>
    <submittedName>
        <fullName evidence="1">Uncharacterized protein</fullName>
    </submittedName>
</protein>
<dbReference type="OrthoDB" id="6402546at2"/>
<reference evidence="1 2" key="1">
    <citation type="submission" date="2015-11" db="EMBL/GenBank/DDBJ databases">
        <title>Genomic analysis of 38 Legionella species identifies large and diverse effector repertoires.</title>
        <authorList>
            <person name="Burstein D."/>
            <person name="Amaro F."/>
            <person name="Zusman T."/>
            <person name="Lifshitz Z."/>
            <person name="Cohen O."/>
            <person name="Gilbert J.A."/>
            <person name="Pupko T."/>
            <person name="Shuman H.A."/>
            <person name="Segal G."/>
        </authorList>
    </citation>
    <scope>NUCLEOTIDE SEQUENCE [LARGE SCALE GENOMIC DNA]</scope>
    <source>
        <strain evidence="1 2">ATCC 49508</strain>
    </source>
</reference>
<dbReference type="Proteomes" id="UP000054662">
    <property type="component" value="Unassembled WGS sequence"/>
</dbReference>
<dbReference type="EMBL" id="LNZC01000027">
    <property type="protein sequence ID" value="KTD76800.1"/>
    <property type="molecule type" value="Genomic_DNA"/>
</dbReference>
<dbReference type="STRING" id="45076.Lwor_2025"/>
<name>A0A0W1A6G6_9GAMM</name>
<sequence>MNEMDVLDLFYDELRAEGKTRLTLFISLDELAAAKLSEKLGVEVTLKTLHKLADICIANEWLERTTADLEYRYLSLTEAGLNMAVNYQYIARKKTSE</sequence>
<accession>A0A0W1A6G6</accession>
<proteinExistence type="predicted"/>